<reference evidence="2" key="1">
    <citation type="journal article" date="2021" name="Genome Biol. Evol.">
        <title>A High-Quality Reference Genome for a Parasitic Bivalve with Doubly Uniparental Inheritance (Bivalvia: Unionida).</title>
        <authorList>
            <person name="Smith C.H."/>
        </authorList>
    </citation>
    <scope>NUCLEOTIDE SEQUENCE</scope>
    <source>
        <strain evidence="2">CHS0354</strain>
    </source>
</reference>
<dbReference type="EMBL" id="JAEAOA010000085">
    <property type="protein sequence ID" value="KAK3605038.1"/>
    <property type="molecule type" value="Genomic_DNA"/>
</dbReference>
<comment type="caution">
    <text evidence="2">The sequence shown here is derived from an EMBL/GenBank/DDBJ whole genome shotgun (WGS) entry which is preliminary data.</text>
</comment>
<reference evidence="2" key="3">
    <citation type="submission" date="2023-05" db="EMBL/GenBank/DDBJ databases">
        <authorList>
            <person name="Smith C.H."/>
        </authorList>
    </citation>
    <scope>NUCLEOTIDE SEQUENCE</scope>
    <source>
        <strain evidence="2">CHS0354</strain>
        <tissue evidence="2">Mantle</tissue>
    </source>
</reference>
<evidence type="ECO:0000313" key="2">
    <source>
        <dbReference type="EMBL" id="KAK3605038.1"/>
    </source>
</evidence>
<dbReference type="Proteomes" id="UP001195483">
    <property type="component" value="Unassembled WGS sequence"/>
</dbReference>
<evidence type="ECO:0000256" key="1">
    <source>
        <dbReference type="SAM" id="MobiDB-lite"/>
    </source>
</evidence>
<feature type="region of interest" description="Disordered" evidence="1">
    <location>
        <begin position="282"/>
        <end position="354"/>
    </location>
</feature>
<dbReference type="AlphaFoldDB" id="A0AAE0W7J8"/>
<reference evidence="2" key="2">
    <citation type="journal article" date="2021" name="Genome Biol. Evol.">
        <title>Developing a high-quality reference genome for a parasitic bivalve with doubly uniparental inheritance (Bivalvia: Unionida).</title>
        <authorList>
            <person name="Smith C.H."/>
        </authorList>
    </citation>
    <scope>NUCLEOTIDE SEQUENCE</scope>
    <source>
        <strain evidence="2">CHS0354</strain>
        <tissue evidence="2">Mantle</tissue>
    </source>
</reference>
<protein>
    <submittedName>
        <fullName evidence="2">Uncharacterized protein</fullName>
    </submittedName>
</protein>
<feature type="compositionally biased region" description="Basic and acidic residues" evidence="1">
    <location>
        <begin position="335"/>
        <end position="347"/>
    </location>
</feature>
<accession>A0AAE0W7J8</accession>
<keyword evidence="3" id="KW-1185">Reference proteome</keyword>
<gene>
    <name evidence="2" type="ORF">CHS0354_000704</name>
</gene>
<organism evidence="2 3">
    <name type="scientific">Potamilus streckersoni</name>
    <dbReference type="NCBI Taxonomy" id="2493646"/>
    <lineage>
        <taxon>Eukaryota</taxon>
        <taxon>Metazoa</taxon>
        <taxon>Spiralia</taxon>
        <taxon>Lophotrochozoa</taxon>
        <taxon>Mollusca</taxon>
        <taxon>Bivalvia</taxon>
        <taxon>Autobranchia</taxon>
        <taxon>Heteroconchia</taxon>
        <taxon>Palaeoheterodonta</taxon>
        <taxon>Unionida</taxon>
        <taxon>Unionoidea</taxon>
        <taxon>Unionidae</taxon>
        <taxon>Ambleminae</taxon>
        <taxon>Lampsilini</taxon>
        <taxon>Potamilus</taxon>
    </lineage>
</organism>
<evidence type="ECO:0000313" key="3">
    <source>
        <dbReference type="Proteomes" id="UP001195483"/>
    </source>
</evidence>
<proteinExistence type="predicted"/>
<sequence length="354" mass="39879">MAKIKVNASFAHTKQDELAPVASYIVDTVGKNANVFPNVPVPLTQVVAERDAFRDVVETLHATSLQEVKRLYRMDVLEYKFAVAAVGASAEVEWLIVGSTLSQRRFKSNKKMFELRSILGLDVKDFKGVYNTVFLNKESPAAELLRLRIRVDRLENDDIKWMKKVGFPFHRKQIITDYVAWGKDPFAQAVLYQINKIKLADLSTPHSSEFQTGRNVQHVGVIGEHREVRVQHDGFVGEKKEVDISDELRGEEEGSVSEVRYVNEVSESRAGKGDDEFLDWQEGEEKEKGEQEDVLDSGVSEVRHVHDDVGVEGYEEESGVSDVRAFDAGATGKKVKQDAKKRGEKKPSAKKKMK</sequence>
<name>A0AAE0W7J8_9BIVA</name>